<keyword evidence="2" id="KW-0472">Membrane</keyword>
<reference evidence="10 12" key="2">
    <citation type="submission" date="2018-08" db="EMBL/GenBank/DDBJ databases">
        <title>A genome reference for cultivated species of the human gut microbiota.</title>
        <authorList>
            <person name="Zou Y."/>
            <person name="Xue W."/>
            <person name="Luo G."/>
        </authorList>
    </citation>
    <scope>NUCLEOTIDE SEQUENCE [LARGE SCALE GENOMIC DNA]</scope>
    <source>
        <strain evidence="10 12">AM30-40</strain>
    </source>
</reference>
<protein>
    <submittedName>
        <fullName evidence="3">Uncharacterized protein</fullName>
    </submittedName>
</protein>
<name>A0A174I933_PHOVU</name>
<dbReference type="RefSeq" id="WP_007836008.1">
    <property type="nucleotide sequence ID" value="NZ_AP025232.1"/>
</dbReference>
<reference evidence="6" key="8">
    <citation type="submission" date="2021-10" db="EMBL/GenBank/DDBJ databases">
        <title>Collection of gut derived symbiotic bacterial strains cultured from healthy donors.</title>
        <authorList>
            <person name="Lin H."/>
            <person name="Littmann E."/>
            <person name="Kohout C."/>
            <person name="Pamer E.G."/>
        </authorList>
    </citation>
    <scope>NUCLEOTIDE SEQUENCE</scope>
    <source>
        <strain evidence="6">DFI.1.167</strain>
    </source>
</reference>
<dbReference type="Proteomes" id="UP000283429">
    <property type="component" value="Unassembled WGS sequence"/>
</dbReference>
<evidence type="ECO:0000313" key="17">
    <source>
        <dbReference type="Proteomes" id="UP000524321"/>
    </source>
</evidence>
<dbReference type="Proteomes" id="UP000460950">
    <property type="component" value="Unassembled WGS sequence"/>
</dbReference>
<dbReference type="EMBL" id="CP043529">
    <property type="protein sequence ID" value="QEW36157.1"/>
    <property type="molecule type" value="Genomic_DNA"/>
</dbReference>
<feature type="transmembrane region" description="Helical" evidence="2">
    <location>
        <begin position="16"/>
        <end position="37"/>
    </location>
</feature>
<evidence type="ECO:0000256" key="1">
    <source>
        <dbReference type="SAM" id="MobiDB-lite"/>
    </source>
</evidence>
<dbReference type="Proteomes" id="UP000326091">
    <property type="component" value="Chromosome"/>
</dbReference>
<evidence type="ECO:0000313" key="8">
    <source>
        <dbReference type="EMBL" id="NVB73496.1"/>
    </source>
</evidence>
<keyword evidence="2" id="KW-1133">Transmembrane helix</keyword>
<sequence length="71" mass="8096">MESVRNWLEQTIGMPIDYICIIIMGMLTLHVLIRIAIHGNMEFLKKYGKSGNDTEKKINDPSKERNDSSSA</sequence>
<dbReference type="Proteomes" id="UP000524321">
    <property type="component" value="Unassembled WGS sequence"/>
</dbReference>
<keyword evidence="2" id="KW-0812">Transmembrane</keyword>
<evidence type="ECO:0000313" key="11">
    <source>
        <dbReference type="Proteomes" id="UP000095333"/>
    </source>
</evidence>
<reference evidence="15 16" key="3">
    <citation type="journal article" date="2019" name="Nat. Med.">
        <title>A library of human gut bacterial isolates paired with longitudinal multiomics data enables mechanistic microbiome research.</title>
        <authorList>
            <person name="Poyet M."/>
            <person name="Groussin M."/>
            <person name="Gibbons S.M."/>
            <person name="Avila-Pacheco J."/>
            <person name="Jiang X."/>
            <person name="Kearney S.M."/>
            <person name="Perrotta A.R."/>
            <person name="Berdy B."/>
            <person name="Zhao S."/>
            <person name="Lieberman T.D."/>
            <person name="Swanson P.K."/>
            <person name="Smith M."/>
            <person name="Roesemann S."/>
            <person name="Alexander J.E."/>
            <person name="Rich S.A."/>
            <person name="Livny J."/>
            <person name="Vlamakis H."/>
            <person name="Clish C."/>
            <person name="Bullock K."/>
            <person name="Deik A."/>
            <person name="Scott J."/>
            <person name="Pierce K.A."/>
            <person name="Xavier R.J."/>
            <person name="Alm E.J."/>
        </authorList>
    </citation>
    <scope>NUCLEOTIDE SEQUENCE [LARGE SCALE GENOMIC DNA]</scope>
    <source>
        <strain evidence="5 15">BIOML-A110</strain>
        <strain evidence="4 16">BIOML-A9</strain>
    </source>
</reference>
<evidence type="ECO:0000313" key="14">
    <source>
        <dbReference type="Proteomes" id="UP000460950"/>
    </source>
</evidence>
<dbReference type="EMBL" id="WCXA01000064">
    <property type="protein sequence ID" value="KAB3854326.1"/>
    <property type="molecule type" value="Genomic_DNA"/>
</dbReference>
<organism evidence="3 11">
    <name type="scientific">Phocaeicola vulgatus</name>
    <name type="common">Bacteroides vulgatus</name>
    <dbReference type="NCBI Taxonomy" id="821"/>
    <lineage>
        <taxon>Bacteria</taxon>
        <taxon>Pseudomonadati</taxon>
        <taxon>Bacteroidota</taxon>
        <taxon>Bacteroidia</taxon>
        <taxon>Bacteroidales</taxon>
        <taxon>Bacteroidaceae</taxon>
        <taxon>Phocaeicola</taxon>
    </lineage>
</organism>
<dbReference type="Proteomes" id="UP000470332">
    <property type="component" value="Unassembled WGS sequence"/>
</dbReference>
<evidence type="ECO:0000313" key="13">
    <source>
        <dbReference type="Proteomes" id="UP000326091"/>
    </source>
</evidence>
<dbReference type="Proteomes" id="UP000462922">
    <property type="component" value="Unassembled WGS sequence"/>
</dbReference>
<dbReference type="EMBL" id="CYZI01000019">
    <property type="protein sequence ID" value="CUO81730.1"/>
    <property type="molecule type" value="Genomic_DNA"/>
</dbReference>
<evidence type="ECO:0000313" key="5">
    <source>
        <dbReference type="EMBL" id="KAB6573412.1"/>
    </source>
</evidence>
<proteinExistence type="predicted"/>
<reference evidence="8 17" key="6">
    <citation type="submission" date="2020-04" db="EMBL/GenBank/DDBJ databases">
        <authorList>
            <person name="Pieper L."/>
        </authorList>
    </citation>
    <scope>NUCLEOTIDE SEQUENCE [LARGE SCALE GENOMIC DNA]</scope>
    <source>
        <strain evidence="8 17">B33</strain>
    </source>
</reference>
<reference evidence="7 14" key="5">
    <citation type="submission" date="2019-09" db="EMBL/GenBank/DDBJ databases">
        <title>In-depth cultivation of the pig gut microbiome towards novel bacterial diversity and tailored functional studies.</title>
        <authorList>
            <person name="Wylensek D."/>
            <person name="Hitch T.C.A."/>
            <person name="Clavel T."/>
        </authorList>
    </citation>
    <scope>NUCLEOTIDE SEQUENCE [LARGE SCALE GENOMIC DNA]</scope>
    <source>
        <strain evidence="7 14">WCA-389-WT-3C</strain>
    </source>
</reference>
<reference evidence="8 17" key="7">
    <citation type="submission" date="2020-07" db="EMBL/GenBank/DDBJ databases">
        <title>Bacterial metabolism rescues the inhibition of intestinal drug absorption by food and drug additives.</title>
        <authorList>
            <person name="Zou L."/>
            <person name="Spanogiannopoulos P."/>
            <person name="Chien H.-C."/>
            <person name="Pieper L.M."/>
            <person name="Cai W."/>
            <person name="Khuri N."/>
            <person name="Pottel J."/>
            <person name="Vora B."/>
            <person name="Ni Z."/>
            <person name="Tsakalozou E."/>
            <person name="Zhang W."/>
            <person name="Shoichet B.K."/>
            <person name="Giacomini K.M."/>
            <person name="Turnbaugh P.J."/>
        </authorList>
    </citation>
    <scope>NUCLEOTIDE SEQUENCE [LARGE SCALE GENOMIC DNA]</scope>
    <source>
        <strain evidence="8 17">B33</strain>
    </source>
</reference>
<dbReference type="EMBL" id="VULU01000037">
    <property type="protein sequence ID" value="MSS49869.1"/>
    <property type="molecule type" value="Genomic_DNA"/>
</dbReference>
<evidence type="ECO:0000313" key="16">
    <source>
        <dbReference type="Proteomes" id="UP000470332"/>
    </source>
</evidence>
<evidence type="ECO:0000313" key="12">
    <source>
        <dbReference type="Proteomes" id="UP000283429"/>
    </source>
</evidence>
<accession>A0A174I933</accession>
<evidence type="ECO:0000256" key="2">
    <source>
        <dbReference type="SAM" id="Phobius"/>
    </source>
</evidence>
<dbReference type="Proteomes" id="UP000095333">
    <property type="component" value="Unassembled WGS sequence"/>
</dbReference>
<gene>
    <name evidence="10" type="ORF">DW783_19540</name>
    <name evidence="3" type="ORF">ERS852457_02845</name>
    <name evidence="7" type="ORF">FYJ30_16590</name>
    <name evidence="4" type="ORF">GAS37_20875</name>
    <name evidence="5" type="ORF">GAY76_10630</name>
    <name evidence="8" type="ORF">HUV05_08175</name>
    <name evidence="6" type="ORF">LI282_20875</name>
    <name evidence="9" type="ORF">VIC01_01677</name>
</gene>
<feature type="region of interest" description="Disordered" evidence="1">
    <location>
        <begin position="48"/>
        <end position="71"/>
    </location>
</feature>
<dbReference type="EMBL" id="JAJCQG010000111">
    <property type="protein sequence ID" value="MCB7283473.1"/>
    <property type="molecule type" value="Genomic_DNA"/>
</dbReference>
<evidence type="ECO:0000313" key="10">
    <source>
        <dbReference type="EMBL" id="RHD72640.1"/>
    </source>
</evidence>
<evidence type="ECO:0000313" key="7">
    <source>
        <dbReference type="EMBL" id="MSS49869.1"/>
    </source>
</evidence>
<dbReference type="AlphaFoldDB" id="A0A174I933"/>
<evidence type="ECO:0000313" key="15">
    <source>
        <dbReference type="Proteomes" id="UP000462922"/>
    </source>
</evidence>
<evidence type="ECO:0000313" key="9">
    <source>
        <dbReference type="EMBL" id="QEW36157.1"/>
    </source>
</evidence>
<dbReference type="EMBL" id="JABWDJ010000024">
    <property type="protein sequence ID" value="NVB73496.1"/>
    <property type="molecule type" value="Genomic_DNA"/>
</dbReference>
<reference evidence="9 13" key="4">
    <citation type="submission" date="2019-09" db="EMBL/GenBank/DDBJ databases">
        <title>Commensal-derived Metabolites Govern Vibrio cholerae Pathogenesis in Host.</title>
        <authorList>
            <person name="Yoon S.S."/>
            <person name="Yoon M.Y."/>
        </authorList>
    </citation>
    <scope>NUCLEOTIDE SEQUENCE [LARGE SCALE GENOMIC DNA]</scope>
    <source>
        <strain evidence="9 13">VIC01</strain>
    </source>
</reference>
<dbReference type="GeneID" id="93449175"/>
<evidence type="ECO:0000313" key="4">
    <source>
        <dbReference type="EMBL" id="KAB3854326.1"/>
    </source>
</evidence>
<evidence type="ECO:0000313" key="6">
    <source>
        <dbReference type="EMBL" id="MCB7283473.1"/>
    </source>
</evidence>
<reference evidence="3 11" key="1">
    <citation type="submission" date="2015-09" db="EMBL/GenBank/DDBJ databases">
        <authorList>
            <consortium name="Pathogen Informatics"/>
        </authorList>
    </citation>
    <scope>NUCLEOTIDE SEQUENCE [LARGE SCALE GENOMIC DNA]</scope>
    <source>
        <strain evidence="3 11">2789STDY5834842</strain>
    </source>
</reference>
<dbReference type="EMBL" id="QSJM01000080">
    <property type="protein sequence ID" value="RHD72640.1"/>
    <property type="molecule type" value="Genomic_DNA"/>
</dbReference>
<dbReference type="EMBL" id="WDAX01000022">
    <property type="protein sequence ID" value="KAB6573412.1"/>
    <property type="molecule type" value="Genomic_DNA"/>
</dbReference>
<feature type="compositionally biased region" description="Basic and acidic residues" evidence="1">
    <location>
        <begin position="52"/>
        <end position="71"/>
    </location>
</feature>
<dbReference type="Proteomes" id="UP001199363">
    <property type="component" value="Unassembled WGS sequence"/>
</dbReference>
<evidence type="ECO:0000313" key="3">
    <source>
        <dbReference type="EMBL" id="CUO81730.1"/>
    </source>
</evidence>